<dbReference type="Gene3D" id="1.20.1250.20">
    <property type="entry name" value="MFS general substrate transporter like domains"/>
    <property type="match status" value="1"/>
</dbReference>
<proteinExistence type="predicted"/>
<dbReference type="OrthoDB" id="5317164at2"/>
<keyword evidence="5" id="KW-1185">Reference proteome</keyword>
<accession>A0A3A9W3Z8</accession>
<feature type="transmembrane region" description="Helical" evidence="2">
    <location>
        <begin position="324"/>
        <end position="343"/>
    </location>
</feature>
<dbReference type="PANTHER" id="PTHR23523:SF2">
    <property type="entry name" value="2-NITROIMIDAZOLE TRANSPORTER"/>
    <property type="match status" value="1"/>
</dbReference>
<feature type="region of interest" description="Disordered" evidence="1">
    <location>
        <begin position="1"/>
        <end position="30"/>
    </location>
</feature>
<feature type="transmembrane region" description="Helical" evidence="2">
    <location>
        <begin position="100"/>
        <end position="123"/>
    </location>
</feature>
<dbReference type="AlphaFoldDB" id="A0A3A9W3Z8"/>
<evidence type="ECO:0000313" key="5">
    <source>
        <dbReference type="Proteomes" id="UP000268652"/>
    </source>
</evidence>
<feature type="transmembrane region" description="Helical" evidence="2">
    <location>
        <begin position="129"/>
        <end position="151"/>
    </location>
</feature>
<feature type="transmembrane region" description="Helical" evidence="2">
    <location>
        <begin position="194"/>
        <end position="213"/>
    </location>
</feature>
<reference evidence="5 6" key="1">
    <citation type="submission" date="2018-09" db="EMBL/GenBank/DDBJ databases">
        <title>Streptomyces sp. nov. DS1-2, an endophytic actinomycete isolated from roots of Dendrobium scabrilingue.</title>
        <authorList>
            <person name="Kuncharoen N."/>
            <person name="Kudo T."/>
            <person name="Ohkuma M."/>
            <person name="Yuki M."/>
            <person name="Tanasupawat S."/>
        </authorList>
    </citation>
    <scope>NUCLEOTIDE SEQUENCE [LARGE SCALE GENOMIC DNA]</scope>
    <source>
        <strain evidence="3 6">AZ1-7</strain>
        <strain evidence="4 5">DS1-2</strain>
    </source>
</reference>
<name>A0A3A9W3Z8_9ACTN</name>
<dbReference type="SUPFAM" id="SSF103473">
    <property type="entry name" value="MFS general substrate transporter"/>
    <property type="match status" value="1"/>
</dbReference>
<feature type="transmembrane region" description="Helical" evidence="2">
    <location>
        <begin position="74"/>
        <end position="93"/>
    </location>
</feature>
<dbReference type="EMBL" id="RBDX01000042">
    <property type="protein sequence ID" value="RKN03944.1"/>
    <property type="molecule type" value="Genomic_DNA"/>
</dbReference>
<feature type="transmembrane region" description="Helical" evidence="2">
    <location>
        <begin position="287"/>
        <end position="312"/>
    </location>
</feature>
<evidence type="ECO:0000256" key="1">
    <source>
        <dbReference type="SAM" id="MobiDB-lite"/>
    </source>
</evidence>
<dbReference type="Proteomes" id="UP000268652">
    <property type="component" value="Unassembled WGS sequence"/>
</dbReference>
<gene>
    <name evidence="4" type="ORF">D7318_29860</name>
    <name evidence="3" type="ORF">D7319_30225</name>
</gene>
<feature type="transmembrane region" description="Helical" evidence="2">
    <location>
        <begin position="37"/>
        <end position="54"/>
    </location>
</feature>
<protein>
    <submittedName>
        <fullName evidence="3">MFS transporter</fullName>
    </submittedName>
</protein>
<dbReference type="InterPro" id="IPR011701">
    <property type="entry name" value="MFS"/>
</dbReference>
<comment type="caution">
    <text evidence="3">The sequence shown here is derived from an EMBL/GenBank/DDBJ whole genome shotgun (WGS) entry which is preliminary data.</text>
</comment>
<dbReference type="InterPro" id="IPR052524">
    <property type="entry name" value="MFS_Cyanate_Porter"/>
</dbReference>
<feature type="compositionally biased region" description="Gly residues" evidence="1">
    <location>
        <begin position="225"/>
        <end position="243"/>
    </location>
</feature>
<feature type="transmembrane region" description="Helical" evidence="2">
    <location>
        <begin position="163"/>
        <end position="182"/>
    </location>
</feature>
<dbReference type="Pfam" id="PF07690">
    <property type="entry name" value="MFS_1"/>
    <property type="match status" value="1"/>
</dbReference>
<dbReference type="InterPro" id="IPR036259">
    <property type="entry name" value="MFS_trans_sf"/>
</dbReference>
<dbReference type="GO" id="GO:0022857">
    <property type="term" value="F:transmembrane transporter activity"/>
    <property type="evidence" value="ECO:0007669"/>
    <property type="project" value="InterPro"/>
</dbReference>
<evidence type="ECO:0000313" key="6">
    <source>
        <dbReference type="Proteomes" id="UP000275024"/>
    </source>
</evidence>
<dbReference type="EMBL" id="RBDY01000041">
    <property type="protein sequence ID" value="RKN14174.1"/>
    <property type="molecule type" value="Genomic_DNA"/>
</dbReference>
<feature type="transmembrane region" description="Helical" evidence="2">
    <location>
        <begin position="259"/>
        <end position="281"/>
    </location>
</feature>
<evidence type="ECO:0000313" key="3">
    <source>
        <dbReference type="EMBL" id="RKN03944.1"/>
    </source>
</evidence>
<feature type="transmembrane region" description="Helical" evidence="2">
    <location>
        <begin position="413"/>
        <end position="433"/>
    </location>
</feature>
<keyword evidence="2" id="KW-1133">Transmembrane helix</keyword>
<dbReference type="Proteomes" id="UP000275024">
    <property type="component" value="Unassembled WGS sequence"/>
</dbReference>
<dbReference type="CDD" id="cd17339">
    <property type="entry name" value="MFS_NIMT_CynX_like"/>
    <property type="match status" value="1"/>
</dbReference>
<organism evidence="3 6">
    <name type="scientific">Streptomyces radicis</name>
    <dbReference type="NCBI Taxonomy" id="1750517"/>
    <lineage>
        <taxon>Bacteria</taxon>
        <taxon>Bacillati</taxon>
        <taxon>Actinomycetota</taxon>
        <taxon>Actinomycetes</taxon>
        <taxon>Kitasatosporales</taxon>
        <taxon>Streptomycetaceae</taxon>
        <taxon>Streptomyces</taxon>
    </lineage>
</organism>
<keyword evidence="2" id="KW-0472">Membrane</keyword>
<evidence type="ECO:0000256" key="2">
    <source>
        <dbReference type="SAM" id="Phobius"/>
    </source>
</evidence>
<feature type="transmembrane region" description="Helical" evidence="2">
    <location>
        <begin position="382"/>
        <end position="401"/>
    </location>
</feature>
<keyword evidence="2" id="KW-0812">Transmembrane</keyword>
<evidence type="ECO:0000313" key="4">
    <source>
        <dbReference type="EMBL" id="RKN14174.1"/>
    </source>
</evidence>
<sequence>MRCMGLTKDDRTLRKTSPAPRPPHDAVRGAGSGQRRAWLVLALILAALNLRPAISSLGPVLAEVRADLGMNGTVAGLLTSLPALCFGLFGFAAPRLARRFGPAAVVIAGLVALTVGLALRSLMPTTVPFLLTTTVALAGIAVGNVLMPVLVKRWFPDRIGTMTGVYAGVAALGAAVSAAMTVPLTGALGDSWRLGIGVWAVVTALALLPWLAARPSFRRAELRKGGAGGGEGEGEGRGAGGTGSAAAPPVPSLARSRTAWALAVFFGLQATAAYITLGWASQIFRDAGVGAGTAGLLLALVMGLGGPLGFVVPRVAARMRHQGPLVAVLGACGLVGYAGLWLAPASGAWVWAVFLGVANCAFPVALTMIGLRARSATGVARLSAFAQSVGYLICIPGPLVIGSLYEATGGWDVPLAVMAGLMAVQIAVGVVAGRDRRVEDGD</sequence>
<dbReference type="PANTHER" id="PTHR23523">
    <property type="match status" value="1"/>
</dbReference>
<feature type="region of interest" description="Disordered" evidence="1">
    <location>
        <begin position="223"/>
        <end position="250"/>
    </location>
</feature>
<feature type="transmembrane region" description="Helical" evidence="2">
    <location>
        <begin position="349"/>
        <end position="370"/>
    </location>
</feature>